<keyword evidence="2" id="KW-1185">Reference proteome</keyword>
<organism evidence="1 2">
    <name type="scientific">Viridothelium virens</name>
    <name type="common">Speckled blister lichen</name>
    <name type="synonym">Trypethelium virens</name>
    <dbReference type="NCBI Taxonomy" id="1048519"/>
    <lineage>
        <taxon>Eukaryota</taxon>
        <taxon>Fungi</taxon>
        <taxon>Dikarya</taxon>
        <taxon>Ascomycota</taxon>
        <taxon>Pezizomycotina</taxon>
        <taxon>Dothideomycetes</taxon>
        <taxon>Dothideomycetes incertae sedis</taxon>
        <taxon>Trypetheliales</taxon>
        <taxon>Trypetheliaceae</taxon>
        <taxon>Viridothelium</taxon>
    </lineage>
</organism>
<dbReference type="EMBL" id="ML991776">
    <property type="protein sequence ID" value="KAF2238362.1"/>
    <property type="molecule type" value="Genomic_DNA"/>
</dbReference>
<sequence>MAPISRYKPSPPFVQLESIAFGQLLYETHINGTFPISSLVANFLNMVNNEGYPLPQQYPLGRLYLRYDENKKLHHVWFMGVYGLYGEKAFAMKYKPLMLPPGHYPQKGTDNWPWCKSTYAERKKQFDKAYRARHENTKSVRYSEVFLFQADYNTPISQEKIQLDIDFDRLGPNHEHIENDPLWGPAYRLWN</sequence>
<evidence type="ECO:0000313" key="2">
    <source>
        <dbReference type="Proteomes" id="UP000800092"/>
    </source>
</evidence>
<reference evidence="1" key="1">
    <citation type="journal article" date="2020" name="Stud. Mycol.">
        <title>101 Dothideomycetes genomes: a test case for predicting lifestyles and emergence of pathogens.</title>
        <authorList>
            <person name="Haridas S."/>
            <person name="Albert R."/>
            <person name="Binder M."/>
            <person name="Bloem J."/>
            <person name="Labutti K."/>
            <person name="Salamov A."/>
            <person name="Andreopoulos B."/>
            <person name="Baker S."/>
            <person name="Barry K."/>
            <person name="Bills G."/>
            <person name="Bluhm B."/>
            <person name="Cannon C."/>
            <person name="Castanera R."/>
            <person name="Culley D."/>
            <person name="Daum C."/>
            <person name="Ezra D."/>
            <person name="Gonzalez J."/>
            <person name="Henrissat B."/>
            <person name="Kuo A."/>
            <person name="Liang C."/>
            <person name="Lipzen A."/>
            <person name="Lutzoni F."/>
            <person name="Magnuson J."/>
            <person name="Mondo S."/>
            <person name="Nolan M."/>
            <person name="Ohm R."/>
            <person name="Pangilinan J."/>
            <person name="Park H.-J."/>
            <person name="Ramirez L."/>
            <person name="Alfaro M."/>
            <person name="Sun H."/>
            <person name="Tritt A."/>
            <person name="Yoshinaga Y."/>
            <person name="Zwiers L.-H."/>
            <person name="Turgeon B."/>
            <person name="Goodwin S."/>
            <person name="Spatafora J."/>
            <person name="Crous P."/>
            <person name="Grigoriev I."/>
        </authorList>
    </citation>
    <scope>NUCLEOTIDE SEQUENCE</scope>
    <source>
        <strain evidence="1">Tuck. ex Michener</strain>
    </source>
</reference>
<proteinExistence type="predicted"/>
<gene>
    <name evidence="1" type="ORF">EV356DRAFT_529350</name>
</gene>
<protein>
    <submittedName>
        <fullName evidence="1">Uncharacterized protein</fullName>
    </submittedName>
</protein>
<dbReference type="Proteomes" id="UP000800092">
    <property type="component" value="Unassembled WGS sequence"/>
</dbReference>
<name>A0A6A6HKF5_VIRVR</name>
<evidence type="ECO:0000313" key="1">
    <source>
        <dbReference type="EMBL" id="KAF2238362.1"/>
    </source>
</evidence>
<accession>A0A6A6HKF5</accession>
<dbReference type="AlphaFoldDB" id="A0A6A6HKF5"/>